<keyword evidence="2" id="KW-0969">Cilium</keyword>
<gene>
    <name evidence="2" type="primary">TTC26_3</name>
    <name evidence="2" type="ORF">FOL47_008061</name>
</gene>
<proteinExistence type="predicted"/>
<keyword evidence="2" id="KW-0282">Flagellum</keyword>
<dbReference type="AlphaFoldDB" id="A0A7J6N2Z9"/>
<dbReference type="EMBL" id="JAAPAO010000005">
    <property type="protein sequence ID" value="KAF4677957.1"/>
    <property type="molecule type" value="Genomic_DNA"/>
</dbReference>
<protein>
    <submittedName>
        <fullName evidence="2">Intraflagellar transport protein 56</fullName>
    </submittedName>
</protein>
<organism evidence="2 3">
    <name type="scientific">Perkinsus chesapeaki</name>
    <name type="common">Clam parasite</name>
    <name type="synonym">Perkinsus andrewsi</name>
    <dbReference type="NCBI Taxonomy" id="330153"/>
    <lineage>
        <taxon>Eukaryota</taxon>
        <taxon>Sar</taxon>
        <taxon>Alveolata</taxon>
        <taxon>Perkinsozoa</taxon>
        <taxon>Perkinsea</taxon>
        <taxon>Perkinsida</taxon>
        <taxon>Perkinsidae</taxon>
        <taxon>Perkinsus</taxon>
    </lineage>
</organism>
<comment type="caution">
    <text evidence="2">The sequence shown here is derived from an EMBL/GenBank/DDBJ whole genome shotgun (WGS) entry which is preliminary data.</text>
</comment>
<feature type="region of interest" description="Disordered" evidence="1">
    <location>
        <begin position="445"/>
        <end position="479"/>
    </location>
</feature>
<evidence type="ECO:0000256" key="1">
    <source>
        <dbReference type="SAM" id="MobiDB-lite"/>
    </source>
</evidence>
<reference evidence="2 3" key="1">
    <citation type="submission" date="2020-04" db="EMBL/GenBank/DDBJ databases">
        <title>Perkinsus chesapeaki whole genome sequence.</title>
        <authorList>
            <person name="Bogema D.R."/>
        </authorList>
    </citation>
    <scope>NUCLEOTIDE SEQUENCE [LARGE SCALE GENOMIC DNA]</scope>
    <source>
        <strain evidence="2">ATCC PRA-425</strain>
    </source>
</reference>
<feature type="compositionally biased region" description="Polar residues" evidence="1">
    <location>
        <begin position="241"/>
        <end position="251"/>
    </location>
</feature>
<dbReference type="OrthoDB" id="467442at2759"/>
<keyword evidence="3" id="KW-1185">Reference proteome</keyword>
<evidence type="ECO:0000313" key="3">
    <source>
        <dbReference type="Proteomes" id="UP000591131"/>
    </source>
</evidence>
<name>A0A7J6N2Z9_PERCH</name>
<feature type="region of interest" description="Disordered" evidence="1">
    <location>
        <begin position="241"/>
        <end position="266"/>
    </location>
</feature>
<dbReference type="Proteomes" id="UP000591131">
    <property type="component" value="Unassembled WGS sequence"/>
</dbReference>
<evidence type="ECO:0000313" key="2">
    <source>
        <dbReference type="EMBL" id="KAF4677957.1"/>
    </source>
</evidence>
<accession>A0A7J6N2Z9</accession>
<keyword evidence="2" id="KW-0966">Cell projection</keyword>
<sequence length="479" mass="51137">MSSSSSYYNRADINQMFGMGNLCPNTTTTTAAAAAASPLPMRTSRNNDNVYFTPPYGYSVDPSVNRLFADPYNSSYKHVNGACAENNTVYSTTGEGSYRNLSEANAMLTAACSNLLEALQNPNNRYQKDQCIEEACNALIVGQQVQATGCSNTSIQQPCALPCTSSNHAASSSLLDTPYHTTRWSNNTTSAAAAATGAAGSPHVNNRQSRVMVDQDGGYHGHIDDIPFTGQQQQQTMLISSSRCNDPSGSKDTNHQHYRSSMNSKHHYHGGYHLESRLPICYESSPSTSTSATGQLITATTNTTATITGRSPRRKAYGAPTGVWKNPYGFVSTIYVNKRRVYGPLRKTIDAATRDREALLSVKDIITSVEEMRLFVKDVLKPNADGGVTTDAAYDIGGIIDEEEDYTYKKKAAAKRRRNGSSSSSSSVVVDGIVLSNNHTRAVTAAAGEGGGGSSEDAAAAALPPSSGIEDNGGMFVTL</sequence>